<reference evidence="1 2" key="1">
    <citation type="submission" date="2024-04" db="EMBL/GenBank/DDBJ databases">
        <authorList>
            <person name="Fracassetti M."/>
        </authorList>
    </citation>
    <scope>NUCLEOTIDE SEQUENCE [LARGE SCALE GENOMIC DNA]</scope>
</reference>
<dbReference type="EMBL" id="OZ034820">
    <property type="protein sequence ID" value="CAL1401387.1"/>
    <property type="molecule type" value="Genomic_DNA"/>
</dbReference>
<gene>
    <name evidence="1" type="ORF">LTRI10_LOCUS41447</name>
</gene>
<dbReference type="Proteomes" id="UP001497516">
    <property type="component" value="Chromosome 7"/>
</dbReference>
<organism evidence="1 2">
    <name type="scientific">Linum trigynum</name>
    <dbReference type="NCBI Taxonomy" id="586398"/>
    <lineage>
        <taxon>Eukaryota</taxon>
        <taxon>Viridiplantae</taxon>
        <taxon>Streptophyta</taxon>
        <taxon>Embryophyta</taxon>
        <taxon>Tracheophyta</taxon>
        <taxon>Spermatophyta</taxon>
        <taxon>Magnoliopsida</taxon>
        <taxon>eudicotyledons</taxon>
        <taxon>Gunneridae</taxon>
        <taxon>Pentapetalae</taxon>
        <taxon>rosids</taxon>
        <taxon>fabids</taxon>
        <taxon>Malpighiales</taxon>
        <taxon>Linaceae</taxon>
        <taxon>Linum</taxon>
    </lineage>
</organism>
<dbReference type="AlphaFoldDB" id="A0AAV2FTP6"/>
<sequence>MFCEQGVALQDLGREDAGSGDKGKMWDQGDAAQTITARWRGRWQSAEDGGGVPRWEGVVFLKESFVLYFCWLLAHLTEGKVESPNKG</sequence>
<protein>
    <submittedName>
        <fullName evidence="1">Uncharacterized protein</fullName>
    </submittedName>
</protein>
<keyword evidence="2" id="KW-1185">Reference proteome</keyword>
<name>A0AAV2FTP6_9ROSI</name>
<evidence type="ECO:0000313" key="1">
    <source>
        <dbReference type="EMBL" id="CAL1401387.1"/>
    </source>
</evidence>
<accession>A0AAV2FTP6</accession>
<proteinExistence type="predicted"/>
<evidence type="ECO:0000313" key="2">
    <source>
        <dbReference type="Proteomes" id="UP001497516"/>
    </source>
</evidence>